<evidence type="ECO:0000256" key="6">
    <source>
        <dbReference type="ARBA" id="ARBA00022723"/>
    </source>
</evidence>
<dbReference type="NCBIfam" id="NF008746">
    <property type="entry name" value="PRK11779.1"/>
    <property type="match status" value="1"/>
</dbReference>
<organism evidence="17">
    <name type="scientific">hydrothermal vent metagenome</name>
    <dbReference type="NCBI Taxonomy" id="652676"/>
    <lineage>
        <taxon>unclassified sequences</taxon>
        <taxon>metagenomes</taxon>
        <taxon>ecological metagenomes</taxon>
    </lineage>
</organism>
<dbReference type="EMBL" id="FPHJ01000055">
    <property type="protein sequence ID" value="SFV67050.1"/>
    <property type="molecule type" value="Genomic_DNA"/>
</dbReference>
<comment type="catalytic activity">
    <reaction evidence="1">
        <text>Exonucleolytic cleavage in the 3'- to 5'-direction to yield nucleoside 5'-phosphates.</text>
        <dbReference type="EC" id="3.1.11.1"/>
    </reaction>
</comment>
<evidence type="ECO:0000256" key="14">
    <source>
        <dbReference type="ARBA" id="ARBA00046792"/>
    </source>
</evidence>
<keyword evidence="8 17" id="KW-0378">Hydrolase</keyword>
<evidence type="ECO:0000256" key="5">
    <source>
        <dbReference type="ARBA" id="ARBA00022722"/>
    </source>
</evidence>
<evidence type="ECO:0000256" key="8">
    <source>
        <dbReference type="ARBA" id="ARBA00022801"/>
    </source>
</evidence>
<dbReference type="PROSITE" id="PS51785">
    <property type="entry name" value="EXOI_C"/>
    <property type="match status" value="1"/>
</dbReference>
<keyword evidence="9" id="KW-0269">Exonuclease</keyword>
<dbReference type="InterPro" id="IPR012337">
    <property type="entry name" value="RNaseH-like_sf"/>
</dbReference>
<dbReference type="PANTHER" id="PTHR11046">
    <property type="entry name" value="OLIGORIBONUCLEASE, MITOCHONDRIAL"/>
    <property type="match status" value="1"/>
</dbReference>
<dbReference type="Pfam" id="PF08411">
    <property type="entry name" value="ExoI_SH3"/>
    <property type="match status" value="1"/>
</dbReference>
<evidence type="ECO:0000259" key="15">
    <source>
        <dbReference type="PROSITE" id="PS51784"/>
    </source>
</evidence>
<evidence type="ECO:0000256" key="11">
    <source>
        <dbReference type="ARBA" id="ARBA00023125"/>
    </source>
</evidence>
<reference evidence="17" key="1">
    <citation type="submission" date="2016-10" db="EMBL/GenBank/DDBJ databases">
        <authorList>
            <person name="de Groot N.N."/>
        </authorList>
    </citation>
    <scope>NUCLEOTIDE SEQUENCE</scope>
</reference>
<protein>
    <recommendedName>
        <fullName evidence="4">Exodeoxyribonuclease I</fullName>
        <ecNumber evidence="3">3.1.11.1</ecNumber>
    </recommendedName>
    <alternativeName>
        <fullName evidence="13">DNA deoxyribophosphodiesterase</fullName>
    </alternativeName>
</protein>
<evidence type="ECO:0000256" key="10">
    <source>
        <dbReference type="ARBA" id="ARBA00022842"/>
    </source>
</evidence>
<evidence type="ECO:0000256" key="4">
    <source>
        <dbReference type="ARBA" id="ARBA00019900"/>
    </source>
</evidence>
<evidence type="ECO:0000259" key="16">
    <source>
        <dbReference type="PROSITE" id="PS51785"/>
    </source>
</evidence>
<comment type="cofactor">
    <cofactor evidence="2">
        <name>Mg(2+)</name>
        <dbReference type="ChEBI" id="CHEBI:18420"/>
    </cofactor>
</comment>
<dbReference type="CDD" id="cd06138">
    <property type="entry name" value="ExoI_N"/>
    <property type="match status" value="1"/>
</dbReference>
<dbReference type="SUPFAM" id="SSF53098">
    <property type="entry name" value="Ribonuclease H-like"/>
    <property type="match status" value="1"/>
</dbReference>
<gene>
    <name evidence="17" type="ORF">MNB_SUP05-5-873</name>
</gene>
<dbReference type="GO" id="GO:0046872">
    <property type="term" value="F:metal ion binding"/>
    <property type="evidence" value="ECO:0007669"/>
    <property type="project" value="UniProtKB-KW"/>
</dbReference>
<dbReference type="PIRSF" id="PIRSF000977">
    <property type="entry name" value="Exodeoxyribonuclease_I"/>
    <property type="match status" value="1"/>
</dbReference>
<evidence type="ECO:0000256" key="13">
    <source>
        <dbReference type="ARBA" id="ARBA00031220"/>
    </source>
</evidence>
<keyword evidence="11" id="KW-0238">DNA-binding</keyword>
<name>A0A1W1CMC4_9ZZZZ</name>
<keyword evidence="10" id="KW-0460">Magnesium</keyword>
<keyword evidence="12" id="KW-0234">DNA repair</keyword>
<evidence type="ECO:0000256" key="9">
    <source>
        <dbReference type="ARBA" id="ARBA00022839"/>
    </source>
</evidence>
<dbReference type="InterPro" id="IPR038649">
    <property type="entry name" value="EXOI_SH3_sf"/>
</dbReference>
<evidence type="ECO:0000256" key="1">
    <source>
        <dbReference type="ARBA" id="ARBA00000563"/>
    </source>
</evidence>
<dbReference type="GO" id="GO:0006281">
    <property type="term" value="P:DNA repair"/>
    <property type="evidence" value="ECO:0007669"/>
    <property type="project" value="UniProtKB-KW"/>
</dbReference>
<comment type="subunit">
    <text evidence="14">Monomer. Interacts with ssb (via C-terminus); this interaction stimulates the exonuclease activity by recruiting the enzyme to its substrate.</text>
</comment>
<dbReference type="Pfam" id="PF00929">
    <property type="entry name" value="RNase_T"/>
    <property type="match status" value="1"/>
</dbReference>
<evidence type="ECO:0000256" key="7">
    <source>
        <dbReference type="ARBA" id="ARBA00022763"/>
    </source>
</evidence>
<dbReference type="EC" id="3.1.11.1" evidence="3"/>
<dbReference type="GO" id="GO:0008310">
    <property type="term" value="F:single-stranded DNA 3'-5' DNA exonuclease activity"/>
    <property type="evidence" value="ECO:0007669"/>
    <property type="project" value="UniProtKB-EC"/>
</dbReference>
<dbReference type="FunFam" id="3.30.420.10:FF:000033">
    <property type="entry name" value="Exodeoxyribonuclease I"/>
    <property type="match status" value="1"/>
</dbReference>
<dbReference type="SMART" id="SM00479">
    <property type="entry name" value="EXOIII"/>
    <property type="match status" value="1"/>
</dbReference>
<dbReference type="GO" id="GO:0000175">
    <property type="term" value="F:3'-5'-RNA exonuclease activity"/>
    <property type="evidence" value="ECO:0007669"/>
    <property type="project" value="InterPro"/>
</dbReference>
<sequence>MNTFYWYDYETFGLNPKTSRIAQFAGLRTDEDLNIIGEPLELYCKPTNDTLPSPESCLITGITPQLCEKKGIIEHQFIKKIHQEFSQPNTCIVGYNNIRFDDEFTRYTLYRNMIEPYGWHWKNGNSRWDILDMIRMCYALKKEDSLNWVYDDEGVPIFKLDQLAPANGIEHSNAHDAVADVIATIELAKIIKQKQPQLFAHAFKLKDKKVVAKNITLFEPILHTSGMYGNKNSNTRLCTPIAFNPKLQDRVIVFNLEQNPQIILDLSVDEIHKRQYAKKEENLERVAIKELIFNKSPMFVPNIYKLNSKICEQLDIDFAQNIKHLEFIKQNQQQIQQKIIEVYKKENDFEQIDDVDQKLYDGFISNNDNKILEEIQILNKEQLKNYQPYFSDGRLSTLFFHFKARNYPEILDNQESELWFEIVQERLQNGKDNYLTFDTFFHTIEKLKQKSQDLKLLKSLESYVEKMI</sequence>
<evidence type="ECO:0000313" key="17">
    <source>
        <dbReference type="EMBL" id="SFV67050.1"/>
    </source>
</evidence>
<dbReference type="InterPro" id="IPR034747">
    <property type="entry name" value="EXOI_SH3"/>
</dbReference>
<feature type="domain" description="ExoI C-terminal" evidence="16">
    <location>
        <begin position="350"/>
        <end position="468"/>
    </location>
</feature>
<dbReference type="InterPro" id="IPR023607">
    <property type="entry name" value="Exodeoxyribonuclease_I"/>
</dbReference>
<dbReference type="AlphaFoldDB" id="A0A1W1CMC4"/>
<dbReference type="PROSITE" id="PS51784">
    <property type="entry name" value="EXOI_SH3"/>
    <property type="match status" value="1"/>
</dbReference>
<dbReference type="Gene3D" id="1.20.1280.70">
    <property type="entry name" value="Exonuclease ExoI, domain 3"/>
    <property type="match status" value="1"/>
</dbReference>
<keyword evidence="5" id="KW-0540">Nuclease</keyword>
<dbReference type="Gene3D" id="3.30.420.10">
    <property type="entry name" value="Ribonuclease H-like superfamily/Ribonuclease H"/>
    <property type="match status" value="1"/>
</dbReference>
<evidence type="ECO:0000256" key="3">
    <source>
        <dbReference type="ARBA" id="ARBA00012108"/>
    </source>
</evidence>
<keyword evidence="7" id="KW-0227">DNA damage</keyword>
<accession>A0A1W1CMC4</accession>
<dbReference type="InterPro" id="IPR036397">
    <property type="entry name" value="RNaseH_sf"/>
</dbReference>
<dbReference type="GO" id="GO:0003677">
    <property type="term" value="F:DNA binding"/>
    <property type="evidence" value="ECO:0007669"/>
    <property type="project" value="UniProtKB-KW"/>
</dbReference>
<feature type="domain" description="ExoI SH3-like" evidence="15">
    <location>
        <begin position="196"/>
        <end position="347"/>
    </location>
</feature>
<dbReference type="InterPro" id="IPR058561">
    <property type="entry name" value="Exonuc_1_C"/>
</dbReference>
<keyword evidence="6" id="KW-0479">Metal-binding</keyword>
<dbReference type="InterPro" id="IPR013620">
    <property type="entry name" value="Exonuc_1_SH3"/>
</dbReference>
<proteinExistence type="predicted"/>
<dbReference type="Gene3D" id="3.30.1520.20">
    <property type="entry name" value="Exonuclease ExoI, domain 2"/>
    <property type="match status" value="1"/>
</dbReference>
<evidence type="ECO:0000256" key="2">
    <source>
        <dbReference type="ARBA" id="ARBA00001946"/>
    </source>
</evidence>
<dbReference type="InterPro" id="IPR013520">
    <property type="entry name" value="Ribonucl_H"/>
</dbReference>
<dbReference type="InterPro" id="IPR022894">
    <property type="entry name" value="Oligoribonuclease"/>
</dbReference>
<evidence type="ECO:0000256" key="12">
    <source>
        <dbReference type="ARBA" id="ARBA00023204"/>
    </source>
</evidence>
<dbReference type="Pfam" id="PF26016">
    <property type="entry name" value="ExoI_C"/>
    <property type="match status" value="1"/>
</dbReference>
<dbReference type="PANTHER" id="PTHR11046:SF11">
    <property type="entry name" value="EXODEOXYRIBONUCLEASE I"/>
    <property type="match status" value="1"/>
</dbReference>